<comment type="catalytic activity">
    <reaction evidence="11">
        <text>(2R)-2,3-dihydroxy-3-methylbutanoate = 3-methyl-2-oxobutanoate + H2O</text>
        <dbReference type="Rhea" id="RHEA:24809"/>
        <dbReference type="ChEBI" id="CHEBI:11851"/>
        <dbReference type="ChEBI" id="CHEBI:15377"/>
        <dbReference type="ChEBI" id="CHEBI:49072"/>
        <dbReference type="EC" id="4.2.1.9"/>
    </reaction>
    <physiologicalReaction direction="left-to-right" evidence="11">
        <dbReference type="Rhea" id="RHEA:24810"/>
    </physiologicalReaction>
</comment>
<keyword evidence="10 15" id="KW-0100">Branched-chain amino acid biosynthesis</keyword>
<dbReference type="EMBL" id="DVMQ01000011">
    <property type="protein sequence ID" value="HIU23908.1"/>
    <property type="molecule type" value="Genomic_DNA"/>
</dbReference>
<evidence type="ECO:0000256" key="12">
    <source>
        <dbReference type="ARBA" id="ARBA00029436"/>
    </source>
</evidence>
<keyword evidence="6 15" id="KW-0460">Magnesium</keyword>
<keyword evidence="3 15" id="KW-0028">Amino-acid biosynthesis</keyword>
<feature type="active site" description="Proton acceptor" evidence="15">
    <location>
        <position position="470"/>
    </location>
</feature>
<dbReference type="PANTHER" id="PTHR43661">
    <property type="entry name" value="D-XYLONATE DEHYDRATASE"/>
    <property type="match status" value="1"/>
</dbReference>
<comment type="catalytic activity">
    <reaction evidence="15">
        <text>(2R,3R)-2,3-dihydroxy-3-methylpentanoate = (S)-3-methyl-2-oxopentanoate + H2O</text>
        <dbReference type="Rhea" id="RHEA:27694"/>
        <dbReference type="ChEBI" id="CHEBI:15377"/>
        <dbReference type="ChEBI" id="CHEBI:35146"/>
        <dbReference type="ChEBI" id="CHEBI:49258"/>
        <dbReference type="EC" id="4.2.1.9"/>
    </reaction>
</comment>
<dbReference type="InterPro" id="IPR004404">
    <property type="entry name" value="DihydroxyA_deHydtase"/>
</dbReference>
<comment type="pathway">
    <text evidence="12 15">Amino-acid biosynthesis; L-valine biosynthesis; L-valine from pyruvate: step 3/4.</text>
</comment>
<keyword evidence="5 15" id="KW-0479">Metal-binding</keyword>
<dbReference type="EC" id="4.2.1.9" evidence="14 15"/>
<keyword evidence="8 15" id="KW-0411">Iron-sulfur</keyword>
<keyword evidence="4 15" id="KW-0001">2Fe-2S</keyword>
<evidence type="ECO:0000256" key="4">
    <source>
        <dbReference type="ARBA" id="ARBA00022714"/>
    </source>
</evidence>
<keyword evidence="7 15" id="KW-0408">Iron</keyword>
<protein>
    <recommendedName>
        <fullName evidence="14 15">Dihydroxy-acid dehydratase</fullName>
        <shortName evidence="15">DAD</shortName>
        <ecNumber evidence="14 15">4.2.1.9</ecNumber>
    </recommendedName>
</protein>
<evidence type="ECO:0000256" key="7">
    <source>
        <dbReference type="ARBA" id="ARBA00023004"/>
    </source>
</evidence>
<evidence type="ECO:0000313" key="19">
    <source>
        <dbReference type="Proteomes" id="UP000824078"/>
    </source>
</evidence>
<evidence type="ECO:0000256" key="9">
    <source>
        <dbReference type="ARBA" id="ARBA00023239"/>
    </source>
</evidence>
<dbReference type="Proteomes" id="UP000824078">
    <property type="component" value="Unassembled WGS sequence"/>
</dbReference>
<dbReference type="InterPro" id="IPR000581">
    <property type="entry name" value="ILV_EDD_N"/>
</dbReference>
<sequence length="554" mass="57834">MELRSDAIKKGLARAPHRSLLKADGLTDEELERPLVAVVSAQNEVIPGHLHLQQIADAVKAGIRMAGGTPLQVNTIGVCDGIAMNHEGMRFSLTSREVIADSVECAVQGHQFDAMVLIPSCDKIVPGMLIAAARLDIPTVLVSGGPMLAGRGRTGEQTDLNSLFDAVGQVTAGTMSEEECHWLEGTACPTCGSCSGMFTANSICCLAEALGIALPGNGTIPAVYSERIRLAKHAGMKVMELVEKGITARQIINERSIHNGMVLDMAFGGSTNTMLHLTAIARAAGCPVTMEDWDRASAETPNIVRIAPAGPLHIQDLNDVGGVSAIIGELGRTGHLDLTALTCHGTMEEWVAACPAPDGEVVRTVENAYSPDGGLKVMHGNLAPDCGVVKKSAVAPEMWQHSGPARVFNSEEEACEAIFGGKINPGDVVVIRYEGPAGGPGMREMLTPTSAICGMGLASSVALITDGRFSGASKGPCIGHVSPEAAAGGPIALVEEGDQISIDIQAGTLTLDVSDDELARRRAAWEPPAPKYTTGVLSRYAQLVSSADKGAYLS</sequence>
<dbReference type="GO" id="GO:0009099">
    <property type="term" value="P:L-valine biosynthetic process"/>
    <property type="evidence" value="ECO:0007669"/>
    <property type="project" value="UniProtKB-UniRule"/>
</dbReference>
<evidence type="ECO:0000256" key="2">
    <source>
        <dbReference type="ARBA" id="ARBA00006486"/>
    </source>
</evidence>
<dbReference type="FunFam" id="3.50.30.80:FF:000001">
    <property type="entry name" value="Dihydroxy-acid dehydratase"/>
    <property type="match status" value="1"/>
</dbReference>
<evidence type="ECO:0000259" key="16">
    <source>
        <dbReference type="Pfam" id="PF00920"/>
    </source>
</evidence>
<dbReference type="NCBIfam" id="TIGR00110">
    <property type="entry name" value="ilvD"/>
    <property type="match status" value="1"/>
</dbReference>
<comment type="pathway">
    <text evidence="13 15">Amino-acid biosynthesis; L-isoleucine biosynthesis; L-isoleucine from 2-oxobutanoate: step 3/4.</text>
</comment>
<dbReference type="InterPro" id="IPR056740">
    <property type="entry name" value="ILV_EDD_C"/>
</dbReference>
<evidence type="ECO:0000256" key="3">
    <source>
        <dbReference type="ARBA" id="ARBA00022605"/>
    </source>
</evidence>
<dbReference type="SUPFAM" id="SSF143975">
    <property type="entry name" value="IlvD/EDD N-terminal domain-like"/>
    <property type="match status" value="1"/>
</dbReference>
<feature type="binding site" description="via carbamate group" evidence="15">
    <location>
        <position position="123"/>
    </location>
    <ligand>
        <name>Mg(2+)</name>
        <dbReference type="ChEBI" id="CHEBI:18420"/>
    </ligand>
</feature>
<dbReference type="PROSITE" id="PS00887">
    <property type="entry name" value="ILVD_EDD_2"/>
    <property type="match status" value="1"/>
</dbReference>
<dbReference type="PROSITE" id="PS00886">
    <property type="entry name" value="ILVD_EDD_1"/>
    <property type="match status" value="1"/>
</dbReference>
<comment type="cofactor">
    <cofactor evidence="1 15">
        <name>Mg(2+)</name>
        <dbReference type="ChEBI" id="CHEBI:18420"/>
    </cofactor>
</comment>
<evidence type="ECO:0000256" key="15">
    <source>
        <dbReference type="HAMAP-Rule" id="MF_00012"/>
    </source>
</evidence>
<dbReference type="GO" id="GO:0051537">
    <property type="term" value="F:2 iron, 2 sulfur cluster binding"/>
    <property type="evidence" value="ECO:0007669"/>
    <property type="project" value="UniProtKB-UniRule"/>
</dbReference>
<evidence type="ECO:0000256" key="5">
    <source>
        <dbReference type="ARBA" id="ARBA00022723"/>
    </source>
</evidence>
<dbReference type="GO" id="GO:0009097">
    <property type="term" value="P:isoleucine biosynthetic process"/>
    <property type="evidence" value="ECO:0007669"/>
    <property type="project" value="UniProtKB-UniRule"/>
</dbReference>
<dbReference type="InterPro" id="IPR020558">
    <property type="entry name" value="DiOHA_6PGluconate_deHydtase_CS"/>
</dbReference>
<dbReference type="GO" id="GO:0000287">
    <property type="term" value="F:magnesium ion binding"/>
    <property type="evidence" value="ECO:0007669"/>
    <property type="project" value="UniProtKB-UniRule"/>
</dbReference>
<feature type="binding site" evidence="15">
    <location>
        <position position="122"/>
    </location>
    <ligand>
        <name>Mg(2+)</name>
        <dbReference type="ChEBI" id="CHEBI:18420"/>
    </ligand>
</feature>
<dbReference type="AlphaFoldDB" id="A0A9D1HWK4"/>
<accession>A0A9D1HWK4</accession>
<dbReference type="InterPro" id="IPR037237">
    <property type="entry name" value="IlvD/EDD_N"/>
</dbReference>
<proteinExistence type="inferred from homology"/>
<feature type="domain" description="Dihydroxy-acid/6-phosphogluconate dehydratase C-terminal" evidence="17">
    <location>
        <begin position="360"/>
        <end position="551"/>
    </location>
</feature>
<name>A0A9D1HWK4_9ACTN</name>
<dbReference type="PANTHER" id="PTHR43661:SF3">
    <property type="entry name" value="D-XYLONATE DEHYDRATASE YAGF-RELATED"/>
    <property type="match status" value="1"/>
</dbReference>
<dbReference type="Pfam" id="PF24877">
    <property type="entry name" value="ILV_EDD_C"/>
    <property type="match status" value="1"/>
</dbReference>
<dbReference type="NCBIfam" id="NF002068">
    <property type="entry name" value="PRK00911.1"/>
    <property type="match status" value="1"/>
</dbReference>
<evidence type="ECO:0000256" key="8">
    <source>
        <dbReference type="ARBA" id="ARBA00023014"/>
    </source>
</evidence>
<dbReference type="GO" id="GO:0005829">
    <property type="term" value="C:cytosol"/>
    <property type="evidence" value="ECO:0007669"/>
    <property type="project" value="TreeGrafter"/>
</dbReference>
<feature type="domain" description="Dihydroxy-acid/6-phosphogluconate dehydratase N-terminal" evidence="16">
    <location>
        <begin position="33"/>
        <end position="346"/>
    </location>
</feature>
<evidence type="ECO:0000256" key="14">
    <source>
        <dbReference type="ARBA" id="ARBA00029490"/>
    </source>
</evidence>
<evidence type="ECO:0000256" key="11">
    <source>
        <dbReference type="ARBA" id="ARBA00029304"/>
    </source>
</evidence>
<dbReference type="Gene3D" id="3.50.30.80">
    <property type="entry name" value="IlvD/EDD C-terminal domain-like"/>
    <property type="match status" value="1"/>
</dbReference>
<comment type="cofactor">
    <cofactor evidence="15">
        <name>[2Fe-2S] cluster</name>
        <dbReference type="ChEBI" id="CHEBI:190135"/>
    </cofactor>
    <text evidence="15">Binds 1 [2Fe-2S] cluster per subunit. This cluster acts as a Lewis acid cofactor.</text>
</comment>
<evidence type="ECO:0000313" key="18">
    <source>
        <dbReference type="EMBL" id="HIU23908.1"/>
    </source>
</evidence>
<organism evidence="18 19">
    <name type="scientific">Candidatus Coprovicinus avistercoris</name>
    <dbReference type="NCBI Taxonomy" id="2840754"/>
    <lineage>
        <taxon>Bacteria</taxon>
        <taxon>Bacillati</taxon>
        <taxon>Actinomycetota</taxon>
        <taxon>Coriobacteriia</taxon>
        <taxon>Coriobacteriales</taxon>
        <taxon>Coriobacteriaceae</taxon>
        <taxon>Coriobacteriaceae incertae sedis</taxon>
        <taxon>Candidatus Coprovicinus</taxon>
    </lineage>
</organism>
<comment type="caution">
    <text evidence="18">The sequence shown here is derived from an EMBL/GenBank/DDBJ whole genome shotgun (WGS) entry which is preliminary data.</text>
</comment>
<gene>
    <name evidence="15 18" type="primary">ilvD</name>
    <name evidence="18" type="ORF">IAD17_03180</name>
</gene>
<reference evidence="18" key="1">
    <citation type="submission" date="2020-10" db="EMBL/GenBank/DDBJ databases">
        <authorList>
            <person name="Gilroy R."/>
        </authorList>
    </citation>
    <scope>NUCLEOTIDE SEQUENCE</scope>
    <source>
        <strain evidence="18">ChiHjej12B11-29160</strain>
    </source>
</reference>
<dbReference type="InterPro" id="IPR042096">
    <property type="entry name" value="Dihydro-acid_dehy_C"/>
</dbReference>
<dbReference type="GO" id="GO:0004160">
    <property type="term" value="F:dihydroxy-acid dehydratase activity"/>
    <property type="evidence" value="ECO:0007669"/>
    <property type="project" value="UniProtKB-UniRule"/>
</dbReference>
<reference evidence="18" key="2">
    <citation type="journal article" date="2021" name="PeerJ">
        <title>Extensive microbial diversity within the chicken gut microbiome revealed by metagenomics and culture.</title>
        <authorList>
            <person name="Gilroy R."/>
            <person name="Ravi A."/>
            <person name="Getino M."/>
            <person name="Pursley I."/>
            <person name="Horton D.L."/>
            <person name="Alikhan N.F."/>
            <person name="Baker D."/>
            <person name="Gharbi K."/>
            <person name="Hall N."/>
            <person name="Watson M."/>
            <person name="Adriaenssens E.M."/>
            <person name="Foster-Nyarko E."/>
            <person name="Jarju S."/>
            <person name="Secka A."/>
            <person name="Antonio M."/>
            <person name="Oren A."/>
            <person name="Chaudhuri R.R."/>
            <person name="La Ragione R."/>
            <person name="Hildebrand F."/>
            <person name="Pallen M.J."/>
        </authorList>
    </citation>
    <scope>NUCLEOTIDE SEQUENCE</scope>
    <source>
        <strain evidence="18">ChiHjej12B11-29160</strain>
    </source>
</reference>
<feature type="binding site" evidence="15">
    <location>
        <position position="80"/>
    </location>
    <ligand>
        <name>Mg(2+)</name>
        <dbReference type="ChEBI" id="CHEBI:18420"/>
    </ligand>
</feature>
<evidence type="ECO:0000256" key="13">
    <source>
        <dbReference type="ARBA" id="ARBA00029437"/>
    </source>
</evidence>
<feature type="binding site" evidence="15">
    <location>
        <position position="444"/>
    </location>
    <ligand>
        <name>Mg(2+)</name>
        <dbReference type="ChEBI" id="CHEBI:18420"/>
    </ligand>
</feature>
<feature type="modified residue" description="N6-carboxylysine" evidence="15">
    <location>
        <position position="123"/>
    </location>
</feature>
<comment type="similarity">
    <text evidence="2 15">Belongs to the IlvD/Edd family.</text>
</comment>
<dbReference type="HAMAP" id="MF_00012">
    <property type="entry name" value="IlvD"/>
    <property type="match status" value="1"/>
</dbReference>
<evidence type="ECO:0000256" key="6">
    <source>
        <dbReference type="ARBA" id="ARBA00022842"/>
    </source>
</evidence>
<evidence type="ECO:0000259" key="17">
    <source>
        <dbReference type="Pfam" id="PF24877"/>
    </source>
</evidence>
<evidence type="ECO:0000256" key="10">
    <source>
        <dbReference type="ARBA" id="ARBA00023304"/>
    </source>
</evidence>
<dbReference type="SUPFAM" id="SSF52016">
    <property type="entry name" value="LeuD/IlvD-like"/>
    <property type="match status" value="1"/>
</dbReference>
<dbReference type="Pfam" id="PF00920">
    <property type="entry name" value="ILVD_EDD_N"/>
    <property type="match status" value="1"/>
</dbReference>
<comment type="function">
    <text evidence="15">Functions in the biosynthesis of branched-chain amino acids. Catalyzes the dehydration of (2R,3R)-2,3-dihydroxy-3-methylpentanoate (2,3-dihydroxy-3-methylvalerate) into 2-oxo-3-methylpentanoate (2-oxo-3-methylvalerate) and of (2R)-2,3-dihydroxy-3-methylbutanoate (2,3-dihydroxyisovalerate) into 2-oxo-3-methylbutanoate (2-oxoisovalerate), the penultimate precursor to L-isoleucine and L-valine, respectively.</text>
</comment>
<keyword evidence="9 15" id="KW-0456">Lyase</keyword>
<comment type="caution">
    <text evidence="15">Lacks conserved residue(s) required for the propagation of feature annotation.</text>
</comment>
<comment type="subunit">
    <text evidence="15">Homodimer.</text>
</comment>
<evidence type="ECO:0000256" key="1">
    <source>
        <dbReference type="ARBA" id="ARBA00001946"/>
    </source>
</evidence>